<reference evidence="2 3" key="1">
    <citation type="journal article" date="2019" name="Nat. Ecol. Evol.">
        <title>Megaphylogeny resolves global patterns of mushroom evolution.</title>
        <authorList>
            <person name="Varga T."/>
            <person name="Krizsan K."/>
            <person name="Foldi C."/>
            <person name="Dima B."/>
            <person name="Sanchez-Garcia M."/>
            <person name="Sanchez-Ramirez S."/>
            <person name="Szollosi G.J."/>
            <person name="Szarkandi J.G."/>
            <person name="Papp V."/>
            <person name="Albert L."/>
            <person name="Andreopoulos W."/>
            <person name="Angelini C."/>
            <person name="Antonin V."/>
            <person name="Barry K.W."/>
            <person name="Bougher N.L."/>
            <person name="Buchanan P."/>
            <person name="Buyck B."/>
            <person name="Bense V."/>
            <person name="Catcheside P."/>
            <person name="Chovatia M."/>
            <person name="Cooper J."/>
            <person name="Damon W."/>
            <person name="Desjardin D."/>
            <person name="Finy P."/>
            <person name="Geml J."/>
            <person name="Haridas S."/>
            <person name="Hughes K."/>
            <person name="Justo A."/>
            <person name="Karasinski D."/>
            <person name="Kautmanova I."/>
            <person name="Kiss B."/>
            <person name="Kocsube S."/>
            <person name="Kotiranta H."/>
            <person name="LaButti K.M."/>
            <person name="Lechner B.E."/>
            <person name="Liimatainen K."/>
            <person name="Lipzen A."/>
            <person name="Lukacs Z."/>
            <person name="Mihaltcheva S."/>
            <person name="Morgado L.N."/>
            <person name="Niskanen T."/>
            <person name="Noordeloos M.E."/>
            <person name="Ohm R.A."/>
            <person name="Ortiz-Santana B."/>
            <person name="Ovrebo C."/>
            <person name="Racz N."/>
            <person name="Riley R."/>
            <person name="Savchenko A."/>
            <person name="Shiryaev A."/>
            <person name="Soop K."/>
            <person name="Spirin V."/>
            <person name="Szebenyi C."/>
            <person name="Tomsovsky M."/>
            <person name="Tulloss R.E."/>
            <person name="Uehling J."/>
            <person name="Grigoriev I.V."/>
            <person name="Vagvolgyi C."/>
            <person name="Papp T."/>
            <person name="Martin F.M."/>
            <person name="Miettinen O."/>
            <person name="Hibbett D.S."/>
            <person name="Nagy L.G."/>
        </authorList>
    </citation>
    <scope>NUCLEOTIDE SEQUENCE [LARGE SCALE GENOMIC DNA]</scope>
    <source>
        <strain evidence="2 3">FP101781</strain>
    </source>
</reference>
<dbReference type="EMBL" id="QPFP01000085">
    <property type="protein sequence ID" value="TEB22841.1"/>
    <property type="molecule type" value="Genomic_DNA"/>
</dbReference>
<feature type="region of interest" description="Disordered" evidence="1">
    <location>
        <begin position="122"/>
        <end position="152"/>
    </location>
</feature>
<sequence length="207" mass="21890">MAIHNTLDNLFSHGDDAIRDAFYAAGLTEPSELSESLAGVWQHLQGRINVGGPSEELPYSPGSAPMEPNWQEPPVTIAPQEPPIRAISQDPPTGTTTQEPLISTTPQQPLAVALQDLTGATHEEPAGTTGQEDTDQSPEDQEPMPVDDGHQEPANLVACPVHIMASTWFLLLVINASPTPSPASPSLDPNSIQYAATFSAASVYPPG</sequence>
<name>A0A4Y7SM85_COPMI</name>
<accession>A0A4Y7SM85</accession>
<evidence type="ECO:0000313" key="2">
    <source>
        <dbReference type="EMBL" id="TEB22841.1"/>
    </source>
</evidence>
<feature type="region of interest" description="Disordered" evidence="1">
    <location>
        <begin position="52"/>
        <end position="104"/>
    </location>
</feature>
<dbReference type="AlphaFoldDB" id="A0A4Y7SM85"/>
<keyword evidence="3" id="KW-1185">Reference proteome</keyword>
<feature type="compositionally biased region" description="Acidic residues" evidence="1">
    <location>
        <begin position="132"/>
        <end position="142"/>
    </location>
</feature>
<feature type="compositionally biased region" description="Polar residues" evidence="1">
    <location>
        <begin position="90"/>
        <end position="104"/>
    </location>
</feature>
<proteinExistence type="predicted"/>
<dbReference type="Proteomes" id="UP000298030">
    <property type="component" value="Unassembled WGS sequence"/>
</dbReference>
<organism evidence="2 3">
    <name type="scientific">Coprinellus micaceus</name>
    <name type="common">Glistening ink-cap mushroom</name>
    <name type="synonym">Coprinus micaceus</name>
    <dbReference type="NCBI Taxonomy" id="71717"/>
    <lineage>
        <taxon>Eukaryota</taxon>
        <taxon>Fungi</taxon>
        <taxon>Dikarya</taxon>
        <taxon>Basidiomycota</taxon>
        <taxon>Agaricomycotina</taxon>
        <taxon>Agaricomycetes</taxon>
        <taxon>Agaricomycetidae</taxon>
        <taxon>Agaricales</taxon>
        <taxon>Agaricineae</taxon>
        <taxon>Psathyrellaceae</taxon>
        <taxon>Coprinellus</taxon>
    </lineage>
</organism>
<protein>
    <submittedName>
        <fullName evidence="2">Uncharacterized protein</fullName>
    </submittedName>
</protein>
<evidence type="ECO:0000313" key="3">
    <source>
        <dbReference type="Proteomes" id="UP000298030"/>
    </source>
</evidence>
<comment type="caution">
    <text evidence="2">The sequence shown here is derived from an EMBL/GenBank/DDBJ whole genome shotgun (WGS) entry which is preliminary data.</text>
</comment>
<gene>
    <name evidence="2" type="ORF">FA13DRAFT_1798549</name>
</gene>
<evidence type="ECO:0000256" key="1">
    <source>
        <dbReference type="SAM" id="MobiDB-lite"/>
    </source>
</evidence>